<dbReference type="GO" id="GO:0017111">
    <property type="term" value="F:ribonucleoside triphosphate phosphatase activity"/>
    <property type="evidence" value="ECO:0007669"/>
    <property type="project" value="InterPro"/>
</dbReference>
<evidence type="ECO:0000256" key="11">
    <source>
        <dbReference type="RuleBase" id="RU003781"/>
    </source>
</evidence>
<sequence>MSGPGHGRPVGSGPGGPGLGPGPGAEVLGGSGPVESRQWPRRVVLASRNDAKLVELRRILALAGLDVELVALPDGPDVPETGATFAENALIKARDAVRVTGLPAVADDSGLTVDVLGGMPGVLSARWSGPLPGASRAERDAANNALVLAQLTDVPEERRGAAFVCAAAVVTPAGAERVVHGEMRGRLLRESRGDGGFGYDPLFLPDGQNRTSAQLRPAEKDAISHRGHAFGQLAAVLRELLAL</sequence>
<keyword evidence="4 10" id="KW-0547">Nucleotide-binding</keyword>
<dbReference type="InterPro" id="IPR002637">
    <property type="entry name" value="RdgB/HAM1"/>
</dbReference>
<dbReference type="InterPro" id="IPR029001">
    <property type="entry name" value="ITPase-like_fam"/>
</dbReference>
<evidence type="ECO:0000256" key="8">
    <source>
        <dbReference type="ARBA" id="ARBA00051875"/>
    </source>
</evidence>
<feature type="binding site" evidence="10">
    <location>
        <begin position="225"/>
        <end position="226"/>
    </location>
    <ligand>
        <name>substrate</name>
    </ligand>
</feature>
<evidence type="ECO:0000313" key="14">
    <source>
        <dbReference type="Proteomes" id="UP000001549"/>
    </source>
</evidence>
<reference evidence="13 14" key="1">
    <citation type="submission" date="2011-05" db="EMBL/GenBank/DDBJ databases">
        <title>Complete sequence of chromosome of Frankia symbiont of Datisca glomerata.</title>
        <authorList>
            <consortium name="US DOE Joint Genome Institute"/>
            <person name="Lucas S."/>
            <person name="Han J."/>
            <person name="Lapidus A."/>
            <person name="Cheng J.-F."/>
            <person name="Goodwin L."/>
            <person name="Pitluck S."/>
            <person name="Peters L."/>
            <person name="Mikhailova N."/>
            <person name="Chertkov O."/>
            <person name="Teshima H."/>
            <person name="Han C."/>
            <person name="Tapia R."/>
            <person name="Land M."/>
            <person name="Hauser L."/>
            <person name="Kyrpides N."/>
            <person name="Ivanova N."/>
            <person name="Pagani I."/>
            <person name="Berry A."/>
            <person name="Pawlowski K."/>
            <person name="Persson T."/>
            <person name="Vanden Heuvel B."/>
            <person name="Benson D."/>
            <person name="Woyke T."/>
        </authorList>
    </citation>
    <scope>NUCLEOTIDE SEQUENCE [LARGE SCALE GENOMIC DNA]</scope>
    <source>
        <strain evidence="14">4085684</strain>
    </source>
</reference>
<comment type="catalytic activity">
    <reaction evidence="9 10">
        <text>XTP + H2O = XMP + diphosphate + H(+)</text>
        <dbReference type="Rhea" id="RHEA:28610"/>
        <dbReference type="ChEBI" id="CHEBI:15377"/>
        <dbReference type="ChEBI" id="CHEBI:15378"/>
        <dbReference type="ChEBI" id="CHEBI:33019"/>
        <dbReference type="ChEBI" id="CHEBI:57464"/>
        <dbReference type="ChEBI" id="CHEBI:61314"/>
        <dbReference type="EC" id="3.6.1.66"/>
    </reaction>
</comment>
<dbReference type="SUPFAM" id="SSF52972">
    <property type="entry name" value="ITPase-like"/>
    <property type="match status" value="1"/>
</dbReference>
<comment type="similarity">
    <text evidence="1 10 11">Belongs to the HAM1 NTPase family.</text>
</comment>
<dbReference type="AlphaFoldDB" id="F8B0B3"/>
<dbReference type="GO" id="GO:0000166">
    <property type="term" value="F:nucleotide binding"/>
    <property type="evidence" value="ECO:0007669"/>
    <property type="project" value="UniProtKB-KW"/>
</dbReference>
<dbReference type="GO" id="GO:0046872">
    <property type="term" value="F:metal ion binding"/>
    <property type="evidence" value="ECO:0007669"/>
    <property type="project" value="UniProtKB-KW"/>
</dbReference>
<dbReference type="FunFam" id="3.90.950.10:FF:000001">
    <property type="entry name" value="dITP/XTP pyrophosphatase"/>
    <property type="match status" value="1"/>
</dbReference>
<organism evidence="13 14">
    <name type="scientific">Candidatus Protofrankia datiscae</name>
    <dbReference type="NCBI Taxonomy" id="2716812"/>
    <lineage>
        <taxon>Bacteria</taxon>
        <taxon>Bacillati</taxon>
        <taxon>Actinomycetota</taxon>
        <taxon>Actinomycetes</taxon>
        <taxon>Frankiales</taxon>
        <taxon>Frankiaceae</taxon>
        <taxon>Protofrankia</taxon>
    </lineage>
</organism>
<name>F8B0B3_9ACTN</name>
<accession>F8B0B3</accession>
<comment type="catalytic activity">
    <reaction evidence="8 10">
        <text>dITP + H2O = dIMP + diphosphate + H(+)</text>
        <dbReference type="Rhea" id="RHEA:28342"/>
        <dbReference type="ChEBI" id="CHEBI:15377"/>
        <dbReference type="ChEBI" id="CHEBI:15378"/>
        <dbReference type="ChEBI" id="CHEBI:33019"/>
        <dbReference type="ChEBI" id="CHEBI:61194"/>
        <dbReference type="ChEBI" id="CHEBI:61382"/>
        <dbReference type="EC" id="3.6.1.66"/>
    </reaction>
</comment>
<keyword evidence="14" id="KW-1185">Reference proteome</keyword>
<dbReference type="GO" id="GO:0009117">
    <property type="term" value="P:nucleotide metabolic process"/>
    <property type="evidence" value="ECO:0007669"/>
    <property type="project" value="UniProtKB-KW"/>
</dbReference>
<dbReference type="HOGENOM" id="CLU_082080_0_1_11"/>
<comment type="function">
    <text evidence="10">Pyrophosphatase that catalyzes the hydrolysis of nucleoside triphosphates to their monophosphate derivatives, with a high preference for the non-canonical purine nucleotides XTP (xanthosine triphosphate), dITP (deoxyinosine triphosphate) and ITP. Seems to function as a house-cleaning enzyme that removes non-canonical purine nucleotides from the nucleotide pool, thus preventing their incorporation into DNA/RNA and avoiding chromosomal lesions.</text>
</comment>
<keyword evidence="6 10" id="KW-0460">Magnesium</keyword>
<evidence type="ECO:0000313" key="13">
    <source>
        <dbReference type="EMBL" id="AEH08737.1"/>
    </source>
</evidence>
<evidence type="ECO:0000256" key="5">
    <source>
        <dbReference type="ARBA" id="ARBA00022801"/>
    </source>
</evidence>
<feature type="binding site" evidence="10">
    <location>
        <position position="220"/>
    </location>
    <ligand>
        <name>substrate</name>
    </ligand>
</feature>
<dbReference type="Pfam" id="PF01725">
    <property type="entry name" value="Ham1p_like"/>
    <property type="match status" value="1"/>
</dbReference>
<dbReference type="GO" id="GO:0036222">
    <property type="term" value="F:XTP diphosphatase activity"/>
    <property type="evidence" value="ECO:0007669"/>
    <property type="project" value="UniProtKB-UniRule"/>
</dbReference>
<dbReference type="EC" id="3.6.1.66" evidence="10"/>
<feature type="active site" description="Proton acceptor" evidence="10">
    <location>
        <position position="108"/>
    </location>
</feature>
<comment type="subunit">
    <text evidence="2 10">Homodimer.</text>
</comment>
<evidence type="ECO:0000256" key="2">
    <source>
        <dbReference type="ARBA" id="ARBA00011738"/>
    </source>
</evidence>
<comment type="catalytic activity">
    <reaction evidence="10">
        <text>ITP + H2O = IMP + diphosphate + H(+)</text>
        <dbReference type="Rhea" id="RHEA:29399"/>
        <dbReference type="ChEBI" id="CHEBI:15377"/>
        <dbReference type="ChEBI" id="CHEBI:15378"/>
        <dbReference type="ChEBI" id="CHEBI:33019"/>
        <dbReference type="ChEBI" id="CHEBI:58053"/>
        <dbReference type="ChEBI" id="CHEBI:61402"/>
        <dbReference type="EC" id="3.6.1.66"/>
    </reaction>
</comment>
<dbReference type="GO" id="GO:0036220">
    <property type="term" value="F:ITP diphosphatase activity"/>
    <property type="evidence" value="ECO:0007669"/>
    <property type="project" value="UniProtKB-UniRule"/>
</dbReference>
<dbReference type="EMBL" id="CP002801">
    <property type="protein sequence ID" value="AEH08737.1"/>
    <property type="molecule type" value="Genomic_DNA"/>
</dbReference>
<feature type="binding site" evidence="10">
    <location>
        <begin position="47"/>
        <end position="52"/>
    </location>
    <ligand>
        <name>substrate</name>
    </ligand>
</feature>
<dbReference type="GO" id="GO:0035870">
    <property type="term" value="F:dITP diphosphatase activity"/>
    <property type="evidence" value="ECO:0007669"/>
    <property type="project" value="UniProtKB-UniRule"/>
</dbReference>
<dbReference type="GO" id="GO:0005829">
    <property type="term" value="C:cytosol"/>
    <property type="evidence" value="ECO:0007669"/>
    <property type="project" value="TreeGrafter"/>
</dbReference>
<evidence type="ECO:0000256" key="4">
    <source>
        <dbReference type="ARBA" id="ARBA00022741"/>
    </source>
</evidence>
<comment type="cofactor">
    <cofactor evidence="10">
        <name>Mg(2+)</name>
        <dbReference type="ChEBI" id="CHEBI:18420"/>
    </cofactor>
    <text evidence="10">Binds 1 Mg(2+) ion per subunit.</text>
</comment>
<evidence type="ECO:0000256" key="6">
    <source>
        <dbReference type="ARBA" id="ARBA00022842"/>
    </source>
</evidence>
<evidence type="ECO:0000256" key="9">
    <source>
        <dbReference type="ARBA" id="ARBA00052017"/>
    </source>
</evidence>
<comment type="caution">
    <text evidence="10">Lacks conserved residue(s) required for the propagation of feature annotation.</text>
</comment>
<keyword evidence="7 10" id="KW-0546">Nucleotide metabolism</keyword>
<dbReference type="eggNOG" id="COG0127">
    <property type="taxonomic scope" value="Bacteria"/>
</dbReference>
<proteinExistence type="inferred from homology"/>
<dbReference type="GO" id="GO:0009146">
    <property type="term" value="P:purine nucleoside triphosphate catabolic process"/>
    <property type="evidence" value="ECO:0007669"/>
    <property type="project" value="UniProtKB-UniRule"/>
</dbReference>
<evidence type="ECO:0000256" key="1">
    <source>
        <dbReference type="ARBA" id="ARBA00008023"/>
    </source>
</evidence>
<dbReference type="Proteomes" id="UP000001549">
    <property type="component" value="Chromosome"/>
</dbReference>
<feature type="binding site" evidence="10">
    <location>
        <position position="108"/>
    </location>
    <ligand>
        <name>Mg(2+)</name>
        <dbReference type="ChEBI" id="CHEBI:18420"/>
    </ligand>
</feature>
<dbReference type="KEGG" id="fsy:FsymDg_1247"/>
<feature type="binding site" evidence="10">
    <location>
        <position position="109"/>
    </location>
    <ligand>
        <name>substrate</name>
    </ligand>
</feature>
<dbReference type="Gene3D" id="3.90.950.10">
    <property type="match status" value="1"/>
</dbReference>
<protein>
    <recommendedName>
        <fullName evidence="10">dITP/XTP pyrophosphatase</fullName>
        <ecNumber evidence="10">3.6.1.66</ecNumber>
    </recommendedName>
    <alternativeName>
        <fullName evidence="10">Non-canonical purine NTP pyrophosphatase</fullName>
    </alternativeName>
    <alternativeName>
        <fullName evidence="10">Non-standard purine NTP pyrophosphatase</fullName>
    </alternativeName>
    <alternativeName>
        <fullName evidence="10">Nucleoside-triphosphate diphosphatase</fullName>
    </alternativeName>
    <alternativeName>
        <fullName evidence="10">Nucleoside-triphosphate pyrophosphatase</fullName>
        <shortName evidence="10">NTPase</shortName>
    </alternativeName>
</protein>
<dbReference type="PANTHER" id="PTHR11067:SF9">
    <property type="entry name" value="INOSINE TRIPHOSPHATE PYROPHOSPHATASE"/>
    <property type="match status" value="1"/>
</dbReference>
<feature type="compositionally biased region" description="Gly residues" evidence="12">
    <location>
        <begin position="1"/>
        <end position="32"/>
    </location>
</feature>
<keyword evidence="5 10" id="KW-0378">Hydrolase</keyword>
<dbReference type="STRING" id="656024.FsymDg_1247"/>
<evidence type="ECO:0000256" key="7">
    <source>
        <dbReference type="ARBA" id="ARBA00023080"/>
    </source>
</evidence>
<dbReference type="PANTHER" id="PTHR11067">
    <property type="entry name" value="INOSINE TRIPHOSPHATE PYROPHOSPHATASE/HAM1 PROTEIN"/>
    <property type="match status" value="1"/>
</dbReference>
<evidence type="ECO:0000256" key="12">
    <source>
        <dbReference type="SAM" id="MobiDB-lite"/>
    </source>
</evidence>
<keyword evidence="3 10" id="KW-0479">Metal-binding</keyword>
<feature type="region of interest" description="Disordered" evidence="12">
    <location>
        <begin position="1"/>
        <end position="34"/>
    </location>
</feature>
<dbReference type="NCBIfam" id="TIGR00042">
    <property type="entry name" value="RdgB/HAM1 family non-canonical purine NTP pyrophosphatase"/>
    <property type="match status" value="1"/>
</dbReference>
<feature type="binding site" evidence="10">
    <location>
        <begin position="197"/>
        <end position="200"/>
    </location>
    <ligand>
        <name>substrate</name>
    </ligand>
</feature>
<dbReference type="InterPro" id="IPR020922">
    <property type="entry name" value="dITP/XTP_pyrophosphatase"/>
</dbReference>
<gene>
    <name evidence="13" type="ordered locus">FsymDg_1247</name>
</gene>
<evidence type="ECO:0000256" key="10">
    <source>
        <dbReference type="HAMAP-Rule" id="MF_01405"/>
    </source>
</evidence>
<dbReference type="HAMAP" id="MF_01405">
    <property type="entry name" value="Non_canon_purine_NTPase"/>
    <property type="match status" value="1"/>
</dbReference>
<dbReference type="CDD" id="cd00515">
    <property type="entry name" value="HAM1"/>
    <property type="match status" value="1"/>
</dbReference>
<evidence type="ECO:0000256" key="3">
    <source>
        <dbReference type="ARBA" id="ARBA00022723"/>
    </source>
</evidence>